<name>A0A8J3LN43_9ACTN</name>
<keyword evidence="1" id="KW-1133">Transmembrane helix</keyword>
<protein>
    <submittedName>
        <fullName evidence="2">Uncharacterized protein</fullName>
    </submittedName>
</protein>
<dbReference type="Proteomes" id="UP000653674">
    <property type="component" value="Unassembled WGS sequence"/>
</dbReference>
<evidence type="ECO:0000313" key="3">
    <source>
        <dbReference type="Proteomes" id="UP000653674"/>
    </source>
</evidence>
<proteinExistence type="predicted"/>
<dbReference type="AlphaFoldDB" id="A0A8J3LN43"/>
<organism evidence="2 3">
    <name type="scientific">Planosporangium flavigriseum</name>
    <dbReference type="NCBI Taxonomy" id="373681"/>
    <lineage>
        <taxon>Bacteria</taxon>
        <taxon>Bacillati</taxon>
        <taxon>Actinomycetota</taxon>
        <taxon>Actinomycetes</taxon>
        <taxon>Micromonosporales</taxon>
        <taxon>Micromonosporaceae</taxon>
        <taxon>Planosporangium</taxon>
    </lineage>
</organism>
<dbReference type="InterPro" id="IPR046549">
    <property type="entry name" value="DUF6703"/>
</dbReference>
<keyword evidence="3" id="KW-1185">Reference proteome</keyword>
<keyword evidence="1" id="KW-0472">Membrane</keyword>
<dbReference type="Pfam" id="PF20444">
    <property type="entry name" value="DUF6703"/>
    <property type="match status" value="1"/>
</dbReference>
<sequence length="86" mass="8932">MASRGTQVLLARLSQLNPTTVFLATAALVLAGLLAPRPFGGILLLALAATLAAVLSVTWSLRPPHIRASRVAILALLVILGVSRLI</sequence>
<comment type="caution">
    <text evidence="2">The sequence shown here is derived from an EMBL/GenBank/DDBJ whole genome shotgun (WGS) entry which is preliminary data.</text>
</comment>
<dbReference type="RefSeq" id="WP_239075657.1">
    <property type="nucleotide sequence ID" value="NZ_BAAAQJ010000004.1"/>
</dbReference>
<feature type="transmembrane region" description="Helical" evidence="1">
    <location>
        <begin position="16"/>
        <end position="35"/>
    </location>
</feature>
<gene>
    <name evidence="2" type="ORF">Pfl04_41360</name>
</gene>
<feature type="transmembrane region" description="Helical" evidence="1">
    <location>
        <begin position="42"/>
        <end position="61"/>
    </location>
</feature>
<evidence type="ECO:0000313" key="2">
    <source>
        <dbReference type="EMBL" id="GIG75732.1"/>
    </source>
</evidence>
<keyword evidence="1" id="KW-0812">Transmembrane</keyword>
<feature type="transmembrane region" description="Helical" evidence="1">
    <location>
        <begin position="67"/>
        <end position="85"/>
    </location>
</feature>
<evidence type="ECO:0000256" key="1">
    <source>
        <dbReference type="SAM" id="Phobius"/>
    </source>
</evidence>
<reference evidence="2" key="1">
    <citation type="submission" date="2021-01" db="EMBL/GenBank/DDBJ databases">
        <title>Whole genome shotgun sequence of Planosporangium flavigriseum NBRC 105377.</title>
        <authorList>
            <person name="Komaki H."/>
            <person name="Tamura T."/>
        </authorList>
    </citation>
    <scope>NUCLEOTIDE SEQUENCE</scope>
    <source>
        <strain evidence="2">NBRC 105377</strain>
    </source>
</reference>
<dbReference type="EMBL" id="BONU01000036">
    <property type="protein sequence ID" value="GIG75732.1"/>
    <property type="molecule type" value="Genomic_DNA"/>
</dbReference>
<accession>A0A8J3LN43</accession>